<organism evidence="5">
    <name type="scientific">Spongospora subterranea</name>
    <dbReference type="NCBI Taxonomy" id="70186"/>
    <lineage>
        <taxon>Eukaryota</taxon>
        <taxon>Sar</taxon>
        <taxon>Rhizaria</taxon>
        <taxon>Endomyxa</taxon>
        <taxon>Phytomyxea</taxon>
        <taxon>Plasmodiophorida</taxon>
        <taxon>Plasmodiophoridae</taxon>
        <taxon>Spongospora</taxon>
    </lineage>
</organism>
<proteinExistence type="predicted"/>
<evidence type="ECO:0000256" key="4">
    <source>
        <dbReference type="SAM" id="Coils"/>
    </source>
</evidence>
<dbReference type="PROSITE" id="PS50082">
    <property type="entry name" value="WD_REPEATS_2"/>
    <property type="match status" value="3"/>
</dbReference>
<dbReference type="SMART" id="SM00320">
    <property type="entry name" value="WD40"/>
    <property type="match status" value="7"/>
</dbReference>
<dbReference type="PANTHER" id="PTHR19879:SF9">
    <property type="entry name" value="TRANSCRIPTION INITIATION FACTOR TFIID SUBUNIT 5"/>
    <property type="match status" value="1"/>
</dbReference>
<feature type="repeat" description="WD" evidence="3">
    <location>
        <begin position="226"/>
        <end position="267"/>
    </location>
</feature>
<dbReference type="AlphaFoldDB" id="A0A0H5R7X0"/>
<dbReference type="PANTHER" id="PTHR19879">
    <property type="entry name" value="TRANSCRIPTION INITIATION FACTOR TFIID"/>
    <property type="match status" value="1"/>
</dbReference>
<dbReference type="InterPro" id="IPR019775">
    <property type="entry name" value="WD40_repeat_CS"/>
</dbReference>
<evidence type="ECO:0000256" key="2">
    <source>
        <dbReference type="ARBA" id="ARBA00022737"/>
    </source>
</evidence>
<dbReference type="InterPro" id="IPR036322">
    <property type="entry name" value="WD40_repeat_dom_sf"/>
</dbReference>
<evidence type="ECO:0000313" key="5">
    <source>
        <dbReference type="EMBL" id="CRZ09812.1"/>
    </source>
</evidence>
<dbReference type="InterPro" id="IPR001680">
    <property type="entry name" value="WD40_rpt"/>
</dbReference>
<keyword evidence="1 3" id="KW-0853">WD repeat</keyword>
<name>A0A0H5R7X0_9EUKA</name>
<feature type="repeat" description="WD" evidence="3">
    <location>
        <begin position="270"/>
        <end position="311"/>
    </location>
</feature>
<evidence type="ECO:0000256" key="1">
    <source>
        <dbReference type="ARBA" id="ARBA00022574"/>
    </source>
</evidence>
<feature type="repeat" description="WD" evidence="3">
    <location>
        <begin position="313"/>
        <end position="349"/>
    </location>
</feature>
<accession>A0A0H5R7X0</accession>
<dbReference type="EMBL" id="HACM01009370">
    <property type="protein sequence ID" value="CRZ09812.1"/>
    <property type="molecule type" value="Transcribed_RNA"/>
</dbReference>
<dbReference type="PROSITE" id="PS50294">
    <property type="entry name" value="WD_REPEATS_REGION"/>
    <property type="match status" value="3"/>
</dbReference>
<dbReference type="PROSITE" id="PS00678">
    <property type="entry name" value="WD_REPEATS_1"/>
    <property type="match status" value="3"/>
</dbReference>
<protein>
    <submittedName>
        <fullName evidence="5">Uncharacterized protein</fullName>
    </submittedName>
</protein>
<evidence type="ECO:0000256" key="3">
    <source>
        <dbReference type="PROSITE-ProRule" id="PRU00221"/>
    </source>
</evidence>
<dbReference type="Gene3D" id="2.130.10.10">
    <property type="entry name" value="YVTN repeat-like/Quinoprotein amine dehydrogenase"/>
    <property type="match status" value="2"/>
</dbReference>
<feature type="coiled-coil region" evidence="4">
    <location>
        <begin position="1"/>
        <end position="32"/>
    </location>
</feature>
<dbReference type="InterPro" id="IPR015943">
    <property type="entry name" value="WD40/YVTN_repeat-like_dom_sf"/>
</dbReference>
<sequence length="443" mass="48336">MSEIERRIDRLLSDLTDAFAELANENQLLRRRARHSHNSTLGLSRIDHRFKNMFKPAAKPELQRWIANQQLVGHQDGILDISTSAVDTSLATTASVDGTAIIWQLQDSSQWFIFKHGGAVNSARFHPSLMFIVTASGDNTAAVVNVKPGHFQRRVSLSSMRVNNEDDIDSRHSVSPMVARSMSWPNVENLEELDGDGAEEIQNKKRSSSVPSLSKALTISDADCMLNGHEAPVTAADWVFDGTQIATASWDGQCLIWDIGDSSATISRRLKGHSGRICNLSTTATARLVLTSSQDEIVCLWDLRQASQSVSIFRGHTDEVTSAIFSRGHHADMIASSSEDRTVQVWDIRMVKKPLIEIACGSRVNRLCFSPNGSLLTLPGDDGSLNTYNLSGELVIKGGLTGRGGTDMVTCATWASDSAQLLSAGWDCNVTSWVTSEQVPAPS</sequence>
<keyword evidence="4" id="KW-0175">Coiled coil</keyword>
<reference evidence="5" key="1">
    <citation type="submission" date="2015-04" db="EMBL/GenBank/DDBJ databases">
        <title>The genome sequence of the plant pathogenic Rhizarian Plasmodiophora brassicae reveals insights in its biotrophic life cycle and the origin of chitin synthesis.</title>
        <authorList>
            <person name="Schwelm A."/>
            <person name="Fogelqvist J."/>
            <person name="Knaust A."/>
            <person name="Julke S."/>
            <person name="Lilja T."/>
            <person name="Dhandapani V."/>
            <person name="Bonilla-Rosso G."/>
            <person name="Karlsson M."/>
            <person name="Shevchenko A."/>
            <person name="Choi S.R."/>
            <person name="Kim H.G."/>
            <person name="Park J.Y."/>
            <person name="Lim Y.P."/>
            <person name="Ludwig-Muller J."/>
            <person name="Dixelius C."/>
        </authorList>
    </citation>
    <scope>NUCLEOTIDE SEQUENCE</scope>
    <source>
        <tissue evidence="5">Potato root galls</tissue>
    </source>
</reference>
<dbReference type="InterPro" id="IPR020472">
    <property type="entry name" value="WD40_PAC1"/>
</dbReference>
<dbReference type="SUPFAM" id="SSF50978">
    <property type="entry name" value="WD40 repeat-like"/>
    <property type="match status" value="1"/>
</dbReference>
<dbReference type="Pfam" id="PF00400">
    <property type="entry name" value="WD40"/>
    <property type="match status" value="6"/>
</dbReference>
<keyword evidence="2" id="KW-0677">Repeat</keyword>
<dbReference type="PRINTS" id="PR00320">
    <property type="entry name" value="GPROTEINBRPT"/>
</dbReference>